<dbReference type="GO" id="GO:0071013">
    <property type="term" value="C:catalytic step 2 spliceosome"/>
    <property type="evidence" value="ECO:0007669"/>
    <property type="project" value="TreeGrafter"/>
</dbReference>
<evidence type="ECO:0000256" key="1">
    <source>
        <dbReference type="SAM" id="MobiDB-lite"/>
    </source>
</evidence>
<accession>A0A5J4PW41</accession>
<dbReference type="PANTHER" id="PTHR18034:SF3">
    <property type="entry name" value="PRE-MRNA-SPLICING FACTOR CWC22 HOMOLOG"/>
    <property type="match status" value="1"/>
</dbReference>
<dbReference type="GO" id="GO:0000398">
    <property type="term" value="P:mRNA splicing, via spliceosome"/>
    <property type="evidence" value="ECO:0007669"/>
    <property type="project" value="TreeGrafter"/>
</dbReference>
<reference evidence="2 3" key="1">
    <citation type="submission" date="2019-03" db="EMBL/GenBank/DDBJ databases">
        <title>Single cell metagenomics reveals metabolic interactions within the superorganism composed of flagellate Streblomastix strix and complex community of Bacteroidetes bacteria on its surface.</title>
        <authorList>
            <person name="Treitli S.C."/>
            <person name="Kolisko M."/>
            <person name="Husnik F."/>
            <person name="Keeling P."/>
            <person name="Hampl V."/>
        </authorList>
    </citation>
    <scope>NUCLEOTIDE SEQUENCE [LARGE SCALE GENOMIC DNA]</scope>
    <source>
        <strain evidence="2">ST1C</strain>
    </source>
</reference>
<feature type="compositionally biased region" description="Low complexity" evidence="1">
    <location>
        <begin position="81"/>
        <end position="90"/>
    </location>
</feature>
<name>A0A5J4PW41_9EUKA</name>
<dbReference type="OrthoDB" id="1302988at2759"/>
<dbReference type="InterPro" id="IPR050781">
    <property type="entry name" value="CWC22_splicing_factor"/>
</dbReference>
<sequence length="103" mass="11528">LETNKLRNVAMFFAHLLHSDALPWTVLEYIKLSEQDTTSSSRIFIKVLFQTMAQFLGIRKLRERLLPKVGTVAAAAALANQSGQQQGQSNDCTVHGSASLWRR</sequence>
<organism evidence="2 3">
    <name type="scientific">Streblomastix strix</name>
    <dbReference type="NCBI Taxonomy" id="222440"/>
    <lineage>
        <taxon>Eukaryota</taxon>
        <taxon>Metamonada</taxon>
        <taxon>Preaxostyla</taxon>
        <taxon>Oxymonadida</taxon>
        <taxon>Streblomastigidae</taxon>
        <taxon>Streblomastix</taxon>
    </lineage>
</organism>
<dbReference type="AlphaFoldDB" id="A0A5J4PW41"/>
<dbReference type="Proteomes" id="UP000324800">
    <property type="component" value="Unassembled WGS sequence"/>
</dbReference>
<dbReference type="GO" id="GO:0003723">
    <property type="term" value="F:RNA binding"/>
    <property type="evidence" value="ECO:0007669"/>
    <property type="project" value="TreeGrafter"/>
</dbReference>
<feature type="region of interest" description="Disordered" evidence="1">
    <location>
        <begin position="81"/>
        <end position="103"/>
    </location>
</feature>
<feature type="non-terminal residue" evidence="2">
    <location>
        <position position="1"/>
    </location>
</feature>
<protein>
    <submittedName>
        <fullName evidence="2">Putative pre-mRNA-splicing factor CWC22</fullName>
    </submittedName>
</protein>
<evidence type="ECO:0000313" key="3">
    <source>
        <dbReference type="Proteomes" id="UP000324800"/>
    </source>
</evidence>
<comment type="caution">
    <text evidence="2">The sequence shown here is derived from an EMBL/GenBank/DDBJ whole genome shotgun (WGS) entry which is preliminary data.</text>
</comment>
<proteinExistence type="predicted"/>
<dbReference type="PANTHER" id="PTHR18034">
    <property type="entry name" value="CELL CYCLE CONTROL PROTEIN CWF22-RELATED"/>
    <property type="match status" value="1"/>
</dbReference>
<gene>
    <name evidence="2" type="ORF">EZS28_055828</name>
</gene>
<dbReference type="EMBL" id="SNRW01048513">
    <property type="protein sequence ID" value="KAA6313011.1"/>
    <property type="molecule type" value="Genomic_DNA"/>
</dbReference>
<evidence type="ECO:0000313" key="2">
    <source>
        <dbReference type="EMBL" id="KAA6313011.1"/>
    </source>
</evidence>